<gene>
    <name evidence="2" type="ORF">Taro_032709</name>
</gene>
<evidence type="ECO:0000313" key="3">
    <source>
        <dbReference type="Proteomes" id="UP000652761"/>
    </source>
</evidence>
<keyword evidence="1" id="KW-0732">Signal</keyword>
<feature type="chain" id="PRO_5032798901" evidence="1">
    <location>
        <begin position="23"/>
        <end position="152"/>
    </location>
</feature>
<evidence type="ECO:0000313" key="2">
    <source>
        <dbReference type="EMBL" id="MQL99991.1"/>
    </source>
</evidence>
<sequence>MAAAAWCVLCLVSLFHLLSTNKKPFSNGREKEGAGGGVGELDYAVVTGMLSLEVVCHQRPGKRRSELEANCLWDDKWETTRTSFSFVGINKGWFYCLVGLVTGCSDFDLLDQAPTVAPKARADSEGGPYCLYGSAEPHVNAMVGLRGFAHGG</sequence>
<keyword evidence="3" id="KW-1185">Reference proteome</keyword>
<feature type="signal peptide" evidence="1">
    <location>
        <begin position="1"/>
        <end position="22"/>
    </location>
</feature>
<proteinExistence type="predicted"/>
<organism evidence="2 3">
    <name type="scientific">Colocasia esculenta</name>
    <name type="common">Wild taro</name>
    <name type="synonym">Arum esculentum</name>
    <dbReference type="NCBI Taxonomy" id="4460"/>
    <lineage>
        <taxon>Eukaryota</taxon>
        <taxon>Viridiplantae</taxon>
        <taxon>Streptophyta</taxon>
        <taxon>Embryophyta</taxon>
        <taxon>Tracheophyta</taxon>
        <taxon>Spermatophyta</taxon>
        <taxon>Magnoliopsida</taxon>
        <taxon>Liliopsida</taxon>
        <taxon>Araceae</taxon>
        <taxon>Aroideae</taxon>
        <taxon>Colocasieae</taxon>
        <taxon>Colocasia</taxon>
    </lineage>
</organism>
<dbReference type="EMBL" id="NMUH01002439">
    <property type="protein sequence ID" value="MQL99991.1"/>
    <property type="molecule type" value="Genomic_DNA"/>
</dbReference>
<reference evidence="2" key="1">
    <citation type="submission" date="2017-07" db="EMBL/GenBank/DDBJ databases">
        <title>Taro Niue Genome Assembly and Annotation.</title>
        <authorList>
            <person name="Atibalentja N."/>
            <person name="Keating K."/>
            <person name="Fields C.J."/>
        </authorList>
    </citation>
    <scope>NUCLEOTIDE SEQUENCE</scope>
    <source>
        <strain evidence="2">Niue_2</strain>
        <tissue evidence="2">Leaf</tissue>
    </source>
</reference>
<dbReference type="AlphaFoldDB" id="A0A843VS15"/>
<dbReference type="Proteomes" id="UP000652761">
    <property type="component" value="Unassembled WGS sequence"/>
</dbReference>
<comment type="caution">
    <text evidence="2">The sequence shown here is derived from an EMBL/GenBank/DDBJ whole genome shotgun (WGS) entry which is preliminary data.</text>
</comment>
<evidence type="ECO:0000256" key="1">
    <source>
        <dbReference type="SAM" id="SignalP"/>
    </source>
</evidence>
<name>A0A843VS15_COLES</name>
<protein>
    <submittedName>
        <fullName evidence="2">Uncharacterized protein</fullName>
    </submittedName>
</protein>
<accession>A0A843VS15</accession>